<evidence type="ECO:0000256" key="2">
    <source>
        <dbReference type="SAM" id="Phobius"/>
    </source>
</evidence>
<gene>
    <name evidence="4" type="ORF">JD276_05695</name>
</gene>
<feature type="compositionally biased region" description="Basic and acidic residues" evidence="1">
    <location>
        <begin position="37"/>
        <end position="53"/>
    </location>
</feature>
<feature type="transmembrane region" description="Helical" evidence="2">
    <location>
        <begin position="149"/>
        <end position="168"/>
    </location>
</feature>
<keyword evidence="2" id="KW-0812">Transmembrane</keyword>
<keyword evidence="2" id="KW-0472">Membrane</keyword>
<feature type="transmembrane region" description="Helical" evidence="2">
    <location>
        <begin position="180"/>
        <end position="201"/>
    </location>
</feature>
<dbReference type="Pfam" id="PF10708">
    <property type="entry name" value="DUF2510"/>
    <property type="match status" value="1"/>
</dbReference>
<comment type="caution">
    <text evidence="4">The sequence shown here is derived from an EMBL/GenBank/DDBJ whole genome shotgun (WGS) entry which is preliminary data.</text>
</comment>
<protein>
    <submittedName>
        <fullName evidence="4">DUF2510 domain-containing protein</fullName>
    </submittedName>
</protein>
<feature type="transmembrane region" description="Helical" evidence="2">
    <location>
        <begin position="73"/>
        <end position="96"/>
    </location>
</feature>
<evidence type="ECO:0000313" key="4">
    <source>
        <dbReference type="EMBL" id="MBK0418525.1"/>
    </source>
</evidence>
<dbReference type="Proteomes" id="UP000608530">
    <property type="component" value="Unassembled WGS sequence"/>
</dbReference>
<evidence type="ECO:0000256" key="1">
    <source>
        <dbReference type="SAM" id="MobiDB-lite"/>
    </source>
</evidence>
<evidence type="ECO:0000259" key="3">
    <source>
        <dbReference type="Pfam" id="PF10708"/>
    </source>
</evidence>
<name>A0A934Q6Z9_9MICO</name>
<accession>A0A934Q6Z9</accession>
<reference evidence="4" key="1">
    <citation type="submission" date="2020-12" db="EMBL/GenBank/DDBJ databases">
        <title>Leucobacter sp. CAS1, isolated from Chromium sludge.</title>
        <authorList>
            <person name="Xu Z."/>
        </authorList>
    </citation>
    <scope>NUCLEOTIDE SEQUENCE</scope>
    <source>
        <strain evidence="4">CSA1</strain>
    </source>
</reference>
<dbReference type="RefSeq" id="WP_200114716.1">
    <property type="nucleotide sequence ID" value="NZ_JAEHOH010000006.1"/>
</dbReference>
<evidence type="ECO:0000313" key="5">
    <source>
        <dbReference type="Proteomes" id="UP000608530"/>
    </source>
</evidence>
<dbReference type="InterPro" id="IPR018929">
    <property type="entry name" value="DUF2510"/>
</dbReference>
<proteinExistence type="predicted"/>
<feature type="domain" description="DUF2510" evidence="3">
    <location>
        <begin position="9"/>
        <end position="38"/>
    </location>
</feature>
<feature type="region of interest" description="Disordered" evidence="1">
    <location>
        <begin position="29"/>
        <end position="67"/>
    </location>
</feature>
<organism evidence="4 5">
    <name type="scientific">Leucobacter chromiisoli</name>
    <dbReference type="NCBI Taxonomy" id="2796471"/>
    <lineage>
        <taxon>Bacteria</taxon>
        <taxon>Bacillati</taxon>
        <taxon>Actinomycetota</taxon>
        <taxon>Actinomycetes</taxon>
        <taxon>Micrococcales</taxon>
        <taxon>Microbacteriaceae</taxon>
        <taxon>Leucobacter</taxon>
    </lineage>
</organism>
<feature type="transmembrane region" description="Helical" evidence="2">
    <location>
        <begin position="108"/>
        <end position="134"/>
    </location>
</feature>
<keyword evidence="2" id="KW-1133">Transmembrane helix</keyword>
<sequence length="220" mass="24040">MDEQSTISPGWYADGSGAVRWWDGTAWTEHTAPAAPGDREPAGRERATQDVDRSGAPPRRPALPPGASVDNGWTWTTAIVPFAIAPAVFFFDFSGYIRATLSGDPSGLLAYAGYLLGITVLSWGVMAMTVVAAYRDYRRLVGIGVVRPFHWAFAFLGAIVYLIGRHVVLRKVGDTPGWPLWTHIALYAAYLIGMTAWIVWITQRVLNEVLWSYGIAPGVS</sequence>
<dbReference type="EMBL" id="JAEHOH010000006">
    <property type="protein sequence ID" value="MBK0418525.1"/>
    <property type="molecule type" value="Genomic_DNA"/>
</dbReference>
<dbReference type="AlphaFoldDB" id="A0A934Q6Z9"/>
<keyword evidence="5" id="KW-1185">Reference proteome</keyword>